<evidence type="ECO:0000256" key="1">
    <source>
        <dbReference type="SAM" id="Phobius"/>
    </source>
</evidence>
<evidence type="ECO:0000313" key="4">
    <source>
        <dbReference type="EMBL" id="GEP96011.1"/>
    </source>
</evidence>
<feature type="domain" description="Protein FecR C-terminal" evidence="3">
    <location>
        <begin position="309"/>
        <end position="375"/>
    </location>
</feature>
<keyword evidence="1" id="KW-0472">Membrane</keyword>
<dbReference type="InterPro" id="IPR032508">
    <property type="entry name" value="FecR_C"/>
</dbReference>
<dbReference type="Gene3D" id="3.55.50.30">
    <property type="match status" value="1"/>
</dbReference>
<keyword evidence="1" id="KW-1133">Transmembrane helix</keyword>
<dbReference type="PANTHER" id="PTHR30273">
    <property type="entry name" value="PERIPLASMIC SIGNAL SENSOR AND SIGMA FACTOR ACTIVATOR FECR-RELATED"/>
    <property type="match status" value="1"/>
</dbReference>
<reference evidence="4 5" key="1">
    <citation type="submission" date="2019-07" db="EMBL/GenBank/DDBJ databases">
        <title>Whole genome shotgun sequence of Chitinophaga cymbidii NBRC 109752.</title>
        <authorList>
            <person name="Hosoyama A."/>
            <person name="Uohara A."/>
            <person name="Ohji S."/>
            <person name="Ichikawa N."/>
        </authorList>
    </citation>
    <scope>NUCLEOTIDE SEQUENCE [LARGE SCALE GENOMIC DNA]</scope>
    <source>
        <strain evidence="4 5">NBRC 109752</strain>
    </source>
</reference>
<organism evidence="4 5">
    <name type="scientific">Chitinophaga cymbidii</name>
    <dbReference type="NCBI Taxonomy" id="1096750"/>
    <lineage>
        <taxon>Bacteria</taxon>
        <taxon>Pseudomonadati</taxon>
        <taxon>Bacteroidota</taxon>
        <taxon>Chitinophagia</taxon>
        <taxon>Chitinophagales</taxon>
        <taxon>Chitinophagaceae</taxon>
        <taxon>Chitinophaga</taxon>
    </lineage>
</organism>
<dbReference type="GO" id="GO:0016989">
    <property type="term" value="F:sigma factor antagonist activity"/>
    <property type="evidence" value="ECO:0007669"/>
    <property type="project" value="TreeGrafter"/>
</dbReference>
<protein>
    <submittedName>
        <fullName evidence="4">Iron dicitrate transporter FecR</fullName>
    </submittedName>
</protein>
<dbReference type="AlphaFoldDB" id="A0A512RJX8"/>
<dbReference type="Pfam" id="PF04773">
    <property type="entry name" value="FecR"/>
    <property type="match status" value="1"/>
</dbReference>
<name>A0A512RJX8_9BACT</name>
<evidence type="ECO:0000259" key="3">
    <source>
        <dbReference type="Pfam" id="PF16344"/>
    </source>
</evidence>
<dbReference type="InterPro" id="IPR012373">
    <property type="entry name" value="Ferrdict_sens_TM"/>
</dbReference>
<keyword evidence="5" id="KW-1185">Reference proteome</keyword>
<evidence type="ECO:0000259" key="2">
    <source>
        <dbReference type="Pfam" id="PF04773"/>
    </source>
</evidence>
<dbReference type="InterPro" id="IPR006860">
    <property type="entry name" value="FecR"/>
</dbReference>
<dbReference type="Proteomes" id="UP000321436">
    <property type="component" value="Unassembled WGS sequence"/>
</dbReference>
<feature type="domain" description="FecR protein" evidence="2">
    <location>
        <begin position="170"/>
        <end position="265"/>
    </location>
</feature>
<feature type="transmembrane region" description="Helical" evidence="1">
    <location>
        <begin position="85"/>
        <end position="103"/>
    </location>
</feature>
<accession>A0A512RJX8</accession>
<dbReference type="PIRSF" id="PIRSF018266">
    <property type="entry name" value="FecR"/>
    <property type="match status" value="1"/>
</dbReference>
<dbReference type="OrthoDB" id="1452822at2"/>
<keyword evidence="1" id="KW-0812">Transmembrane</keyword>
<dbReference type="Pfam" id="PF16344">
    <property type="entry name" value="FecR_C"/>
    <property type="match status" value="1"/>
</dbReference>
<dbReference type="Gene3D" id="2.60.120.1440">
    <property type="match status" value="1"/>
</dbReference>
<dbReference type="PANTHER" id="PTHR30273:SF2">
    <property type="entry name" value="PROTEIN FECR"/>
    <property type="match status" value="1"/>
</dbReference>
<gene>
    <name evidence="4" type="ORF">CCY01nite_22710</name>
</gene>
<evidence type="ECO:0000313" key="5">
    <source>
        <dbReference type="Proteomes" id="UP000321436"/>
    </source>
</evidence>
<sequence length="380" mass="41846">MSQERFIYLINRYVAKTIADQELEELRQLLNNAEQPELSEALGVAWMNEASRQPFDRVESDLEADRILDIDKPPVRRPVYFLRKWGWAAAVILLIGAATAVIVSSEQSSAPLKKNVVVVQDNIPPGTNKAVLTTGDRSFDLSNSKTGIAIGSSITYTDGERIADAGKIIKVATPRGGQYQAVLPDGTKVWLNAASSIQFPARFSGASRNVEITGEVYLEVARNANQPFSVLLNGATIDVLGTSFNVNAYEDGDGVKTTLVEGSVRVSPSGMESVVLKPRQQAIIYPPQFKIKVAEANIEQTLAWKNGFINFESAGFKEVMQQIERWYDITVKYEGAVPSVNIEGRMDRGVQLSDLMYFLNGFGIHTRLEGRTLIISPDSK</sequence>
<dbReference type="RefSeq" id="WP_146861281.1">
    <property type="nucleotide sequence ID" value="NZ_BKAU01000002.1"/>
</dbReference>
<comment type="caution">
    <text evidence="4">The sequence shown here is derived from an EMBL/GenBank/DDBJ whole genome shotgun (WGS) entry which is preliminary data.</text>
</comment>
<proteinExistence type="predicted"/>
<dbReference type="EMBL" id="BKAU01000002">
    <property type="protein sequence ID" value="GEP96011.1"/>
    <property type="molecule type" value="Genomic_DNA"/>
</dbReference>